<dbReference type="PANTHER" id="PTHR43355">
    <property type="entry name" value="FLAVIN REDUCTASE (NADPH)"/>
    <property type="match status" value="1"/>
</dbReference>
<dbReference type="GO" id="GO:0004074">
    <property type="term" value="F:biliverdin reductase [NAD(P)H] activity"/>
    <property type="evidence" value="ECO:0007669"/>
    <property type="project" value="TreeGrafter"/>
</dbReference>
<dbReference type="Pfam" id="PF13460">
    <property type="entry name" value="NAD_binding_10"/>
    <property type="match status" value="1"/>
</dbReference>
<dbReference type="InterPro" id="IPR051606">
    <property type="entry name" value="Polyketide_Oxido-like"/>
</dbReference>
<accession>A0A4U2YME4</accession>
<dbReference type="Proteomes" id="UP000307808">
    <property type="component" value="Unassembled WGS sequence"/>
</dbReference>
<dbReference type="Gene3D" id="3.40.50.720">
    <property type="entry name" value="NAD(P)-binding Rossmann-like Domain"/>
    <property type="match status" value="1"/>
</dbReference>
<proteinExistence type="predicted"/>
<dbReference type="OrthoDB" id="7941246at2"/>
<dbReference type="EMBL" id="SZPY01000002">
    <property type="protein sequence ID" value="TKI62378.1"/>
    <property type="molecule type" value="Genomic_DNA"/>
</dbReference>
<evidence type="ECO:0000259" key="1">
    <source>
        <dbReference type="Pfam" id="PF13460"/>
    </source>
</evidence>
<name>A0A4U2YME4_9ACTN</name>
<dbReference type="InterPro" id="IPR036291">
    <property type="entry name" value="NAD(P)-bd_dom_sf"/>
</dbReference>
<reference evidence="2 3" key="1">
    <citation type="submission" date="2019-04" db="EMBL/GenBank/DDBJ databases">
        <authorList>
            <person name="Dong K."/>
        </authorList>
    </citation>
    <scope>NUCLEOTIDE SEQUENCE [LARGE SCALE GENOMIC DNA]</scope>
    <source>
        <strain evidence="3">dk3543</strain>
    </source>
</reference>
<comment type="caution">
    <text evidence="2">The sequence shown here is derived from an EMBL/GenBank/DDBJ whole genome shotgun (WGS) entry which is preliminary data.</text>
</comment>
<gene>
    <name evidence="2" type="ORF">FC770_08255</name>
</gene>
<evidence type="ECO:0000313" key="3">
    <source>
        <dbReference type="Proteomes" id="UP000307808"/>
    </source>
</evidence>
<dbReference type="AlphaFoldDB" id="A0A4U2YME4"/>
<protein>
    <submittedName>
        <fullName evidence="2">SDR family oxidoreductase</fullName>
    </submittedName>
</protein>
<dbReference type="RefSeq" id="WP_137065647.1">
    <property type="nucleotide sequence ID" value="NZ_CP040748.1"/>
</dbReference>
<keyword evidence="3" id="KW-1185">Reference proteome</keyword>
<feature type="domain" description="NAD(P)-binding" evidence="1">
    <location>
        <begin position="7"/>
        <end position="192"/>
    </location>
</feature>
<evidence type="ECO:0000313" key="2">
    <source>
        <dbReference type="EMBL" id="TKI62378.1"/>
    </source>
</evidence>
<sequence length="205" mass="21353">MKLIVFGGTGGVGRLFVEDAVAAGHEVTVFARTPAKVTQGGVTVVQGDAFDAQAVRAAVAGHDVVVSCLGSTSGPDKDTSLRRMAGNIAAAMDATGVRRIVWCASEGVDGEIPGLFGKFVMKLLAKPLADHRAAIESLRAAGLVVTVVRPRALNDKPLTTDYVEDFDGPSTGGYSIPRASVAHFMLKAVEDPSYENTSVAIGQRK</sequence>
<dbReference type="GO" id="GO:0042602">
    <property type="term" value="F:riboflavin reductase (NADPH) activity"/>
    <property type="evidence" value="ECO:0007669"/>
    <property type="project" value="TreeGrafter"/>
</dbReference>
<dbReference type="InterPro" id="IPR016040">
    <property type="entry name" value="NAD(P)-bd_dom"/>
</dbReference>
<dbReference type="PANTHER" id="PTHR43355:SF2">
    <property type="entry name" value="FLAVIN REDUCTASE (NADPH)"/>
    <property type="match status" value="1"/>
</dbReference>
<dbReference type="SUPFAM" id="SSF51735">
    <property type="entry name" value="NAD(P)-binding Rossmann-fold domains"/>
    <property type="match status" value="1"/>
</dbReference>
<organism evidence="2 3">
    <name type="scientific">Nocardioides jishulii</name>
    <dbReference type="NCBI Taxonomy" id="2575440"/>
    <lineage>
        <taxon>Bacteria</taxon>
        <taxon>Bacillati</taxon>
        <taxon>Actinomycetota</taxon>
        <taxon>Actinomycetes</taxon>
        <taxon>Propionibacteriales</taxon>
        <taxon>Nocardioidaceae</taxon>
        <taxon>Nocardioides</taxon>
    </lineage>
</organism>